<organism evidence="2">
    <name type="scientific">bioreactor metagenome</name>
    <dbReference type="NCBI Taxonomy" id="1076179"/>
    <lineage>
        <taxon>unclassified sequences</taxon>
        <taxon>metagenomes</taxon>
        <taxon>ecological metagenomes</taxon>
    </lineage>
</organism>
<reference evidence="2" key="1">
    <citation type="submission" date="2019-08" db="EMBL/GenBank/DDBJ databases">
        <authorList>
            <person name="Kucharzyk K."/>
            <person name="Murdoch R.W."/>
            <person name="Higgins S."/>
            <person name="Loffler F."/>
        </authorList>
    </citation>
    <scope>NUCLEOTIDE SEQUENCE</scope>
</reference>
<proteinExistence type="predicted"/>
<protein>
    <recommendedName>
        <fullName evidence="1">DUF6850 domain-containing protein</fullName>
    </recommendedName>
</protein>
<comment type="caution">
    <text evidence="2">The sequence shown here is derived from an EMBL/GenBank/DDBJ whole genome shotgun (WGS) entry which is preliminary data.</text>
</comment>
<name>A0A644WUS9_9ZZZZ</name>
<evidence type="ECO:0000313" key="2">
    <source>
        <dbReference type="EMBL" id="MPM07519.1"/>
    </source>
</evidence>
<evidence type="ECO:0000259" key="1">
    <source>
        <dbReference type="Pfam" id="PF21012"/>
    </source>
</evidence>
<sequence length="526" mass="59686">MKKTTTTIILLIALFTTVIQAQSKDALMDYPDLQKRELEVLRQQWSVTNNSSGMAFSPVSAGSFATLGVYSQGGDHHRVQEGSSQNGLYFSTERYDKFSNKILVKGSFKFKMDKELDRGWSDVFKTYNSNPYIFGSSVRGDYDTQSFDLKLQVYTLSFGRFNMGLTIDYLVADMARQRDPRSRSYLLDYSFIPSLVYNINDRHKLGLNLYYRYDKEKMPGLTTVQTDPNLQYYTFTGLQNAEGRIGGYRGFSRQFIANILGGDFQYNYNNAGLKWLVSAGMEYRDEETLGDKRQSPGSYNSYVFDLYSDLLIERESVLHNIKLKAEFTDGGANEFRQRLVSERDTLTGLTTQIWETIYIYKNRFMVKETDLHASWKVYSLSDDGASYRWSAGSYIGFQSFKNSYFLPQSDYLSGRVTIGLNGSVLLYDGRSNKLYAEGDVYSGISTVAKLDAEIENLVTNEILGPDLQFHKRDTFSAGAAIKYTFPLQFYQKSKLTGYAKIYGGNLFSAGGAGWYNIGVAIGLLTL</sequence>
<gene>
    <name evidence="2" type="ORF">SDC9_53825</name>
</gene>
<accession>A0A644WUS9</accession>
<dbReference type="EMBL" id="VSSQ01001345">
    <property type="protein sequence ID" value="MPM07519.1"/>
    <property type="molecule type" value="Genomic_DNA"/>
</dbReference>
<dbReference type="AlphaFoldDB" id="A0A644WUS9"/>
<feature type="domain" description="DUF6850" evidence="1">
    <location>
        <begin position="53"/>
        <end position="523"/>
    </location>
</feature>
<dbReference type="Pfam" id="PF21012">
    <property type="entry name" value="DUF6850"/>
    <property type="match status" value="1"/>
</dbReference>
<dbReference type="InterPro" id="IPR049236">
    <property type="entry name" value="DUF6850"/>
</dbReference>